<dbReference type="InterPro" id="IPR009875">
    <property type="entry name" value="PilZ_domain"/>
</dbReference>
<comment type="caution">
    <text evidence="2">The sequence shown here is derived from an EMBL/GenBank/DDBJ whole genome shotgun (WGS) entry which is preliminary data.</text>
</comment>
<sequence length="91" mass="10147">MRDDVHYRARAFGPDARQLSFLVVNISPHGLMARCDTPFQTGDRLRLVLPVAGTVAAEVRWSLGGRLGCQFDRAIDLAAYYELIAQLLKSK</sequence>
<dbReference type="OrthoDB" id="9806898at2"/>
<evidence type="ECO:0000313" key="3">
    <source>
        <dbReference type="Proteomes" id="UP000309848"/>
    </source>
</evidence>
<feature type="domain" description="PilZ" evidence="1">
    <location>
        <begin position="15"/>
        <end position="87"/>
    </location>
</feature>
<dbReference type="SUPFAM" id="SSF141371">
    <property type="entry name" value="PilZ domain-like"/>
    <property type="match status" value="1"/>
</dbReference>
<evidence type="ECO:0000313" key="2">
    <source>
        <dbReference type="EMBL" id="TGX44738.1"/>
    </source>
</evidence>
<keyword evidence="3" id="KW-1185">Reference proteome</keyword>
<accession>A0A4S1WN73</accession>
<gene>
    <name evidence="2" type="ORF">E5A74_06795</name>
</gene>
<dbReference type="Pfam" id="PF07238">
    <property type="entry name" value="PilZ"/>
    <property type="match status" value="1"/>
</dbReference>
<dbReference type="AlphaFoldDB" id="A0A4S1WN73"/>
<evidence type="ECO:0000259" key="1">
    <source>
        <dbReference type="Pfam" id="PF07238"/>
    </source>
</evidence>
<name>A0A4S1WN73_9SPHN</name>
<organism evidence="2 3">
    <name type="scientific">Sphingomonas naasensis</name>
    <dbReference type="NCBI Taxonomy" id="1344951"/>
    <lineage>
        <taxon>Bacteria</taxon>
        <taxon>Pseudomonadati</taxon>
        <taxon>Pseudomonadota</taxon>
        <taxon>Alphaproteobacteria</taxon>
        <taxon>Sphingomonadales</taxon>
        <taxon>Sphingomonadaceae</taxon>
        <taxon>Sphingomonas</taxon>
    </lineage>
</organism>
<dbReference type="GO" id="GO:0035438">
    <property type="term" value="F:cyclic-di-GMP binding"/>
    <property type="evidence" value="ECO:0007669"/>
    <property type="project" value="InterPro"/>
</dbReference>
<reference evidence="2 3" key="1">
    <citation type="submission" date="2019-04" db="EMBL/GenBank/DDBJ databases">
        <title>Sphingomonas psychrotolerans sp. nov., isolated from soil in the Tianshan Mountains, Xinjiang, China.</title>
        <authorList>
            <person name="Luo Y."/>
            <person name="Sheng H."/>
        </authorList>
    </citation>
    <scope>NUCLEOTIDE SEQUENCE [LARGE SCALE GENOMIC DNA]</scope>
    <source>
        <strain evidence="2 3">KIS18-15</strain>
    </source>
</reference>
<dbReference type="Proteomes" id="UP000309848">
    <property type="component" value="Unassembled WGS sequence"/>
</dbReference>
<proteinExistence type="predicted"/>
<protein>
    <submittedName>
        <fullName evidence="2">PilZ domain-containing protein</fullName>
    </submittedName>
</protein>
<dbReference type="EMBL" id="SRXU01000002">
    <property type="protein sequence ID" value="TGX44738.1"/>
    <property type="molecule type" value="Genomic_DNA"/>
</dbReference>